<keyword evidence="2" id="KW-1185">Reference proteome</keyword>
<gene>
    <name evidence="1" type="ORF">XAT740_LOCUS11425</name>
</gene>
<organism evidence="1 2">
    <name type="scientific">Adineta ricciae</name>
    <name type="common">Rotifer</name>
    <dbReference type="NCBI Taxonomy" id="249248"/>
    <lineage>
        <taxon>Eukaryota</taxon>
        <taxon>Metazoa</taxon>
        <taxon>Spiralia</taxon>
        <taxon>Gnathifera</taxon>
        <taxon>Rotifera</taxon>
        <taxon>Eurotatoria</taxon>
        <taxon>Bdelloidea</taxon>
        <taxon>Adinetida</taxon>
        <taxon>Adinetidae</taxon>
        <taxon>Adineta</taxon>
    </lineage>
</organism>
<reference evidence="1" key="1">
    <citation type="submission" date="2021-02" db="EMBL/GenBank/DDBJ databases">
        <authorList>
            <person name="Nowell W R."/>
        </authorList>
    </citation>
    <scope>NUCLEOTIDE SEQUENCE</scope>
</reference>
<comment type="caution">
    <text evidence="1">The sequence shown here is derived from an EMBL/GenBank/DDBJ whole genome shotgun (WGS) entry which is preliminary data.</text>
</comment>
<dbReference type="EMBL" id="CAJNOR010000628">
    <property type="protein sequence ID" value="CAF0966302.1"/>
    <property type="molecule type" value="Genomic_DNA"/>
</dbReference>
<evidence type="ECO:0000313" key="2">
    <source>
        <dbReference type="Proteomes" id="UP000663828"/>
    </source>
</evidence>
<dbReference type="AlphaFoldDB" id="A0A814ECZ1"/>
<accession>A0A814ECZ1</accession>
<proteinExistence type="predicted"/>
<dbReference type="Proteomes" id="UP000663828">
    <property type="component" value="Unassembled WGS sequence"/>
</dbReference>
<protein>
    <submittedName>
        <fullName evidence="1">Uncharacterized protein</fullName>
    </submittedName>
</protein>
<sequence length="129" mass="14220">LVDNVNWLQCTPGGGTCISWAVMSTRTSCTDYSIALHVSSGEYYETETFSIGISFTMYGYSNAWFAMLVVGVNSAWYDSNRVNTALRSSGYLNTSPTAVTLTIIYKGINIQHDHVVQTSDSDETDILSY</sequence>
<evidence type="ECO:0000313" key="1">
    <source>
        <dbReference type="EMBL" id="CAF0966302.1"/>
    </source>
</evidence>
<feature type="non-terminal residue" evidence="1">
    <location>
        <position position="1"/>
    </location>
</feature>
<name>A0A814ECZ1_ADIRI</name>